<dbReference type="Proteomes" id="UP000269669">
    <property type="component" value="Unassembled WGS sequence"/>
</dbReference>
<keyword evidence="1" id="KW-0472">Membrane</keyword>
<evidence type="ECO:0000313" key="2">
    <source>
        <dbReference type="EMBL" id="RSL18603.1"/>
    </source>
</evidence>
<sequence>MTRKQVGLTLIAMVVLTALVFFLPGLFTRNADLRSSLAAALNLPKGRAADFFINLPPAASRYPGTILVTEKLFILNPADANDTDLHTGSSFQLTTDDQIAGSALGSLGVPWLSEAASSKQEIGLDLQVTDGKILEMDVAALKRKLLASQEAQSAANKGTDPVVITRAYQGRLTYLLKRKGADQGSLWSKAAKSNINSEHFRIDASRAQQGEVRVEILDPVIFAFEASSAHFILTHLGVEPSDVVLSPIRPQPKNTSSVIPATSTQPAAWTLVTIASGHYPNLAMLRQDWNADSAKLFGNTLARYSPAARLDMISTEDRPLTEQRIRDFLATVATTVQRNNSRFLIAYYVGHTMTWPSGDIALILGSASQIPANLPTRSPELIEHAVDSKIGDLARLANAIDANLETLPPGFLPLRELYAQLAQTHTPFALIVDGCVRMDEFERMRSELGIVSDKGQNIFVYVGPEGAAGDTLSRLGTLQEHVADTQPYLHSSNVVLLAAKPGTYANSRQDPDNTWSEVGPLAARITFLYRASRYDADRPSLADLVGRVTDFNGVGEISPTGSISWSDSIEFKQLAGKVSYPGS</sequence>
<evidence type="ECO:0000256" key="1">
    <source>
        <dbReference type="SAM" id="Phobius"/>
    </source>
</evidence>
<comment type="caution">
    <text evidence="2">The sequence shown here is derived from an EMBL/GenBank/DDBJ whole genome shotgun (WGS) entry which is preliminary data.</text>
</comment>
<evidence type="ECO:0008006" key="4">
    <source>
        <dbReference type="Google" id="ProtNLM"/>
    </source>
</evidence>
<dbReference type="AlphaFoldDB" id="A0A428MPD5"/>
<protein>
    <recommendedName>
        <fullName evidence="4">Caspase domain-containing protein</fullName>
    </recommendedName>
</protein>
<evidence type="ECO:0000313" key="3">
    <source>
        <dbReference type="Proteomes" id="UP000269669"/>
    </source>
</evidence>
<dbReference type="OrthoDB" id="9816960at2"/>
<name>A0A428MPD5_9BACT</name>
<dbReference type="EMBL" id="RSDW01000001">
    <property type="protein sequence ID" value="RSL18603.1"/>
    <property type="molecule type" value="Genomic_DNA"/>
</dbReference>
<accession>A0A428MPD5</accession>
<keyword evidence="1" id="KW-0812">Transmembrane</keyword>
<organism evidence="2 3">
    <name type="scientific">Edaphobacter aggregans</name>
    <dbReference type="NCBI Taxonomy" id="570835"/>
    <lineage>
        <taxon>Bacteria</taxon>
        <taxon>Pseudomonadati</taxon>
        <taxon>Acidobacteriota</taxon>
        <taxon>Terriglobia</taxon>
        <taxon>Terriglobales</taxon>
        <taxon>Acidobacteriaceae</taxon>
        <taxon>Edaphobacter</taxon>
    </lineage>
</organism>
<gene>
    <name evidence="2" type="ORF">EDE15_4193</name>
</gene>
<reference evidence="2 3" key="1">
    <citation type="submission" date="2018-12" db="EMBL/GenBank/DDBJ databases">
        <title>Sequencing of bacterial isolates from soil warming experiment in Harvard Forest, Massachusetts, USA.</title>
        <authorList>
            <person name="Deangelis K."/>
        </authorList>
    </citation>
    <scope>NUCLEOTIDE SEQUENCE [LARGE SCALE GENOMIC DNA]</scope>
    <source>
        <strain evidence="2 3">EB153</strain>
    </source>
</reference>
<proteinExistence type="predicted"/>
<dbReference type="RefSeq" id="WP_125486946.1">
    <property type="nucleotide sequence ID" value="NZ_RSDW01000001.1"/>
</dbReference>
<keyword evidence="1" id="KW-1133">Transmembrane helix</keyword>
<feature type="transmembrane region" description="Helical" evidence="1">
    <location>
        <begin position="7"/>
        <end position="27"/>
    </location>
</feature>
<keyword evidence="3" id="KW-1185">Reference proteome</keyword>